<evidence type="ECO:0000313" key="2">
    <source>
        <dbReference type="Proteomes" id="UP001152795"/>
    </source>
</evidence>
<reference evidence="1" key="1">
    <citation type="submission" date="2020-04" db="EMBL/GenBank/DDBJ databases">
        <authorList>
            <person name="Alioto T."/>
            <person name="Alioto T."/>
            <person name="Gomez Garrido J."/>
        </authorList>
    </citation>
    <scope>NUCLEOTIDE SEQUENCE</scope>
    <source>
        <strain evidence="1">A484AB</strain>
    </source>
</reference>
<keyword evidence="1" id="KW-0067">ATP-binding</keyword>
<gene>
    <name evidence="1" type="ORF">PACLA_8A056543</name>
</gene>
<dbReference type="OrthoDB" id="5988190at2759"/>
<keyword evidence="1" id="KW-0347">Helicase</keyword>
<keyword evidence="2" id="KW-1185">Reference proteome</keyword>
<accession>A0A6S7KE50</accession>
<comment type="caution">
    <text evidence="1">The sequence shown here is derived from an EMBL/GenBank/DDBJ whole genome shotgun (WGS) entry which is preliminary data.</text>
</comment>
<dbReference type="GO" id="GO:0004386">
    <property type="term" value="F:helicase activity"/>
    <property type="evidence" value="ECO:0007669"/>
    <property type="project" value="UniProtKB-KW"/>
</dbReference>
<evidence type="ECO:0000313" key="1">
    <source>
        <dbReference type="EMBL" id="CAB4018728.1"/>
    </source>
</evidence>
<proteinExistence type="predicted"/>
<keyword evidence="1" id="KW-0378">Hydrolase</keyword>
<sequence>MLEDILFHYLNMGASQFLKDFRMEYKVKKNAELRKTVTQRKEKRQEKNDSVPFKDIESDRSENKIVSHGRLVGFTNKYKDAGLCRVYNKSQLLMLCEAYGVRVTNRSNKTVLSNKLMEAITTHACIPFIYPVNDRQYTVVQSSEVDGQFRIRLRLTNAI</sequence>
<organism evidence="1 2">
    <name type="scientific">Paramuricea clavata</name>
    <name type="common">Red gorgonian</name>
    <name type="synonym">Violescent sea-whip</name>
    <dbReference type="NCBI Taxonomy" id="317549"/>
    <lineage>
        <taxon>Eukaryota</taxon>
        <taxon>Metazoa</taxon>
        <taxon>Cnidaria</taxon>
        <taxon>Anthozoa</taxon>
        <taxon>Octocorallia</taxon>
        <taxon>Malacalcyonacea</taxon>
        <taxon>Plexauridae</taxon>
        <taxon>Paramuricea</taxon>
    </lineage>
</organism>
<keyword evidence="1" id="KW-0547">Nucleotide-binding</keyword>
<dbReference type="EMBL" id="CACRXK020010141">
    <property type="protein sequence ID" value="CAB4018728.1"/>
    <property type="molecule type" value="Genomic_DNA"/>
</dbReference>
<dbReference type="AlphaFoldDB" id="A0A6S7KE50"/>
<dbReference type="Proteomes" id="UP001152795">
    <property type="component" value="Unassembled WGS sequence"/>
</dbReference>
<name>A0A6S7KE50_PARCT</name>
<protein>
    <submittedName>
        <fullName evidence="1">ATP-dependent DNA helicase PIF1</fullName>
    </submittedName>
</protein>